<keyword evidence="9" id="KW-1185">Reference proteome</keyword>
<dbReference type="AlphaFoldDB" id="A0A1J6KSZ1"/>
<dbReference type="InterPro" id="IPR006564">
    <property type="entry name" value="Znf_PMZ"/>
</dbReference>
<evidence type="ECO:0000256" key="3">
    <source>
        <dbReference type="ARBA" id="ARBA00022833"/>
    </source>
</evidence>
<feature type="region of interest" description="Disordered" evidence="5">
    <location>
        <begin position="68"/>
        <end position="95"/>
    </location>
</feature>
<dbReference type="GO" id="GO:0008270">
    <property type="term" value="F:zinc ion binding"/>
    <property type="evidence" value="ECO:0007669"/>
    <property type="project" value="UniProtKB-KW"/>
</dbReference>
<organism evidence="8 9">
    <name type="scientific">Nicotiana attenuata</name>
    <name type="common">Coyote tobacco</name>
    <dbReference type="NCBI Taxonomy" id="49451"/>
    <lineage>
        <taxon>Eukaryota</taxon>
        <taxon>Viridiplantae</taxon>
        <taxon>Streptophyta</taxon>
        <taxon>Embryophyta</taxon>
        <taxon>Tracheophyta</taxon>
        <taxon>Spermatophyta</taxon>
        <taxon>Magnoliopsida</taxon>
        <taxon>eudicotyledons</taxon>
        <taxon>Gunneridae</taxon>
        <taxon>Pentapetalae</taxon>
        <taxon>asterids</taxon>
        <taxon>lamiids</taxon>
        <taxon>Solanales</taxon>
        <taxon>Solanaceae</taxon>
        <taxon>Nicotianoideae</taxon>
        <taxon>Nicotianeae</taxon>
        <taxon>Nicotiana</taxon>
    </lineage>
</organism>
<dbReference type="Gramene" id="OIT27896">
    <property type="protein sequence ID" value="OIT27896"/>
    <property type="gene ID" value="A4A49_23076"/>
</dbReference>
<dbReference type="SMART" id="SM00575">
    <property type="entry name" value="ZnF_PMZ"/>
    <property type="match status" value="1"/>
</dbReference>
<proteinExistence type="predicted"/>
<feature type="compositionally biased region" description="Low complexity" evidence="5">
    <location>
        <begin position="74"/>
        <end position="93"/>
    </location>
</feature>
<protein>
    <recommendedName>
        <fullName evidence="7">SWIM-type domain-containing protein</fullName>
    </recommendedName>
</protein>
<dbReference type="PANTHER" id="PTHR31973:SF197">
    <property type="entry name" value="SWIM-TYPE DOMAIN-CONTAINING PROTEIN"/>
    <property type="match status" value="1"/>
</dbReference>
<keyword evidence="6" id="KW-0732">Signal</keyword>
<evidence type="ECO:0000313" key="8">
    <source>
        <dbReference type="EMBL" id="OIT27896.1"/>
    </source>
</evidence>
<dbReference type="PANTHER" id="PTHR31973">
    <property type="entry name" value="POLYPROTEIN, PUTATIVE-RELATED"/>
    <property type="match status" value="1"/>
</dbReference>
<feature type="chain" id="PRO_5012227643" description="SWIM-type domain-containing protein" evidence="6">
    <location>
        <begin position="20"/>
        <end position="369"/>
    </location>
</feature>
<dbReference type="Pfam" id="PF04434">
    <property type="entry name" value="SWIM"/>
    <property type="match status" value="1"/>
</dbReference>
<feature type="signal peptide" evidence="6">
    <location>
        <begin position="1"/>
        <end position="19"/>
    </location>
</feature>
<keyword evidence="2 4" id="KW-0863">Zinc-finger</keyword>
<feature type="region of interest" description="Disordered" evidence="5">
    <location>
        <begin position="240"/>
        <end position="259"/>
    </location>
</feature>
<feature type="domain" description="SWIM-type" evidence="7">
    <location>
        <begin position="181"/>
        <end position="223"/>
    </location>
</feature>
<evidence type="ECO:0000256" key="2">
    <source>
        <dbReference type="ARBA" id="ARBA00022771"/>
    </source>
</evidence>
<evidence type="ECO:0000313" key="9">
    <source>
        <dbReference type="Proteomes" id="UP000187609"/>
    </source>
</evidence>
<evidence type="ECO:0000256" key="1">
    <source>
        <dbReference type="ARBA" id="ARBA00022723"/>
    </source>
</evidence>
<sequence length="369" mass="41016">MPLKMGKLWIYLCLACVISLLWSPLPPPPMLEYSVVSSSGVSFNDAGVVGEESSVAFDEVGTDEGLTSEAPIDEAAQNPNNPNENKPNPAGEPIIEGDQIEVDDDVLEEGESDKDTESSSTSEHDELFEEGVEDYGSDVHEEFRDLRQELRSFQKKKERNLQENISKSMKRTIHWNSEYGYEIEEGLYKKHIVSIDSLSCSCRAWLLRGIPCQHAIAAMHFKKLEPISMDMWPQSENPLVAPPEIKSMPGRPKKLRRKEATESRKIEKFYRCGGQVTCSLCKSKWHNKRGCPHAEGSTSTAVDAAASASSTYWKRMRNPTGSGPFKRPRMVGVGLMVADNGYTAFNPRLPSQRVVNLGAITVTSSTEVT</sequence>
<reference evidence="8" key="1">
    <citation type="submission" date="2016-11" db="EMBL/GenBank/DDBJ databases">
        <title>The genome of Nicotiana attenuata.</title>
        <authorList>
            <person name="Xu S."/>
            <person name="Brockmoeller T."/>
            <person name="Gaquerel E."/>
            <person name="Navarro A."/>
            <person name="Kuhl H."/>
            <person name="Gase K."/>
            <person name="Ling Z."/>
            <person name="Zhou W."/>
            <person name="Kreitzer C."/>
            <person name="Stanke M."/>
            <person name="Tang H."/>
            <person name="Lyons E."/>
            <person name="Pandey P."/>
            <person name="Pandey S.P."/>
            <person name="Timmermann B."/>
            <person name="Baldwin I.T."/>
        </authorList>
    </citation>
    <scope>NUCLEOTIDE SEQUENCE [LARGE SCALE GENOMIC DNA]</scope>
    <source>
        <strain evidence="8">UT</strain>
    </source>
</reference>
<keyword evidence="3" id="KW-0862">Zinc</keyword>
<accession>A0A1J6KSZ1</accession>
<gene>
    <name evidence="8" type="ORF">A4A49_23076</name>
</gene>
<keyword evidence="1" id="KW-0479">Metal-binding</keyword>
<dbReference type="InterPro" id="IPR007527">
    <property type="entry name" value="Znf_SWIM"/>
</dbReference>
<dbReference type="EMBL" id="MJEQ01002241">
    <property type="protein sequence ID" value="OIT27896.1"/>
    <property type="molecule type" value="Genomic_DNA"/>
</dbReference>
<dbReference type="Proteomes" id="UP000187609">
    <property type="component" value="Unassembled WGS sequence"/>
</dbReference>
<evidence type="ECO:0000259" key="7">
    <source>
        <dbReference type="PROSITE" id="PS50966"/>
    </source>
</evidence>
<dbReference type="PROSITE" id="PS50966">
    <property type="entry name" value="ZF_SWIM"/>
    <property type="match status" value="1"/>
</dbReference>
<evidence type="ECO:0000256" key="6">
    <source>
        <dbReference type="SAM" id="SignalP"/>
    </source>
</evidence>
<evidence type="ECO:0000256" key="4">
    <source>
        <dbReference type="PROSITE-ProRule" id="PRU00325"/>
    </source>
</evidence>
<comment type="caution">
    <text evidence="8">The sequence shown here is derived from an EMBL/GenBank/DDBJ whole genome shotgun (WGS) entry which is preliminary data.</text>
</comment>
<evidence type="ECO:0000256" key="5">
    <source>
        <dbReference type="SAM" id="MobiDB-lite"/>
    </source>
</evidence>
<name>A0A1J6KSZ1_NICAT</name>